<dbReference type="PANTHER" id="PTHR33603:SF1">
    <property type="entry name" value="RIBOSOMAL RNA LARGE SUBUNIT METHYLTRANSFERASE H"/>
    <property type="match status" value="1"/>
</dbReference>
<dbReference type="InterPro" id="IPR029028">
    <property type="entry name" value="Alpha/beta_knot_MTases"/>
</dbReference>
<reference evidence="6 7" key="1">
    <citation type="submission" date="2019-10" db="EMBL/GenBank/DDBJ databases">
        <title>Description of Paenibacillus choica sp. nov.</title>
        <authorList>
            <person name="Carlier A."/>
            <person name="Qi S."/>
        </authorList>
    </citation>
    <scope>NUCLEOTIDE SEQUENCE [LARGE SCALE GENOMIC DNA]</scope>
    <source>
        <strain evidence="6 7">LMG 31460</strain>
    </source>
</reference>
<evidence type="ECO:0000256" key="5">
    <source>
        <dbReference type="ARBA" id="ARBA00038303"/>
    </source>
</evidence>
<keyword evidence="7" id="KW-1185">Reference proteome</keyword>
<comment type="caution">
    <text evidence="6">The sequence shown here is derived from an EMBL/GenBank/DDBJ whole genome shotgun (WGS) entry which is preliminary data.</text>
</comment>
<gene>
    <name evidence="6" type="ORF">GC102_07635</name>
</gene>
<dbReference type="EMBL" id="WHOC01000039">
    <property type="protein sequence ID" value="NOU85649.1"/>
    <property type="molecule type" value="Genomic_DNA"/>
</dbReference>
<keyword evidence="3" id="KW-0808">Transferase</keyword>
<dbReference type="PANTHER" id="PTHR33603">
    <property type="entry name" value="METHYLTRANSFERASE"/>
    <property type="match status" value="1"/>
</dbReference>
<accession>A0ABX1YYK4</accession>
<keyword evidence="4" id="KW-0949">S-adenosyl-L-methionine</keyword>
<dbReference type="Gene3D" id="3.40.1280.10">
    <property type="match status" value="2"/>
</dbReference>
<dbReference type="RefSeq" id="WP_171688968.1">
    <property type="nucleotide sequence ID" value="NZ_WHOC01000039.1"/>
</dbReference>
<evidence type="ECO:0000256" key="4">
    <source>
        <dbReference type="ARBA" id="ARBA00022691"/>
    </source>
</evidence>
<dbReference type="InterPro" id="IPR029026">
    <property type="entry name" value="tRNA_m1G_MTases_N"/>
</dbReference>
<evidence type="ECO:0000256" key="3">
    <source>
        <dbReference type="ARBA" id="ARBA00022679"/>
    </source>
</evidence>
<organism evidence="6 7">
    <name type="scientific">Paenibacillus germinis</name>
    <dbReference type="NCBI Taxonomy" id="2654979"/>
    <lineage>
        <taxon>Bacteria</taxon>
        <taxon>Bacillati</taxon>
        <taxon>Bacillota</taxon>
        <taxon>Bacilli</taxon>
        <taxon>Bacillales</taxon>
        <taxon>Paenibacillaceae</taxon>
        <taxon>Paenibacillus</taxon>
    </lineage>
</organism>
<dbReference type="Proteomes" id="UP000658690">
    <property type="component" value="Unassembled WGS sequence"/>
</dbReference>
<proteinExistence type="inferred from homology"/>
<keyword evidence="2" id="KW-0489">Methyltransferase</keyword>
<sequence length="111" mass="13008">MRGDCRLCVYKILTVGKLKERYLVDWIAENVKRIGPYAKVKMIEVPDDKAPESMSPAEEQQVRMKESNQLAFVICGLLELSSELPHQLMRLVLVRQFYRVMRVNRGEPYHK</sequence>
<dbReference type="Pfam" id="PF02590">
    <property type="entry name" value="SPOUT_MTase"/>
    <property type="match status" value="2"/>
</dbReference>
<evidence type="ECO:0000313" key="6">
    <source>
        <dbReference type="EMBL" id="NOU85649.1"/>
    </source>
</evidence>
<evidence type="ECO:0008006" key="8">
    <source>
        <dbReference type="Google" id="ProtNLM"/>
    </source>
</evidence>
<dbReference type="InterPro" id="IPR003742">
    <property type="entry name" value="RlmH-like"/>
</dbReference>
<evidence type="ECO:0000256" key="2">
    <source>
        <dbReference type="ARBA" id="ARBA00022603"/>
    </source>
</evidence>
<dbReference type="SUPFAM" id="SSF75217">
    <property type="entry name" value="alpha/beta knot"/>
    <property type="match status" value="1"/>
</dbReference>
<comment type="similarity">
    <text evidence="5">Belongs to the RNA methyltransferase RlmH family.</text>
</comment>
<evidence type="ECO:0000313" key="7">
    <source>
        <dbReference type="Proteomes" id="UP000658690"/>
    </source>
</evidence>
<protein>
    <recommendedName>
        <fullName evidence="8">23S rRNA (Pseudouridine1915-N3)-methyltransferase</fullName>
    </recommendedName>
</protein>
<evidence type="ECO:0000256" key="1">
    <source>
        <dbReference type="ARBA" id="ARBA00022552"/>
    </source>
</evidence>
<keyword evidence="1" id="KW-0698">rRNA processing</keyword>
<name>A0ABX1YYK4_9BACL</name>